<dbReference type="RefSeq" id="WP_200350794.1">
    <property type="nucleotide sequence ID" value="NZ_BAABHZ010000007.1"/>
</dbReference>
<dbReference type="EMBL" id="JAENIK010000010">
    <property type="protein sequence ID" value="MBK1815833.1"/>
    <property type="molecule type" value="Genomic_DNA"/>
</dbReference>
<dbReference type="Gene3D" id="4.10.1080.10">
    <property type="entry name" value="TSP type-3 repeat"/>
    <property type="match status" value="1"/>
</dbReference>
<dbReference type="InterPro" id="IPR053180">
    <property type="entry name" value="Ca-binding_acidic-repeat"/>
</dbReference>
<feature type="compositionally biased region" description="Basic and acidic residues" evidence="1">
    <location>
        <begin position="508"/>
        <end position="527"/>
    </location>
</feature>
<protein>
    <submittedName>
        <fullName evidence="3">Uncharacterized protein</fullName>
    </submittedName>
</protein>
<accession>A0A934R4E5</accession>
<gene>
    <name evidence="3" type="ORF">JIN84_09405</name>
</gene>
<feature type="compositionally biased region" description="Acidic residues" evidence="1">
    <location>
        <begin position="407"/>
        <end position="416"/>
    </location>
</feature>
<dbReference type="AlphaFoldDB" id="A0A934R4E5"/>
<feature type="region of interest" description="Disordered" evidence="1">
    <location>
        <begin position="666"/>
        <end position="689"/>
    </location>
</feature>
<feature type="compositionally biased region" description="Polar residues" evidence="1">
    <location>
        <begin position="391"/>
        <end position="402"/>
    </location>
</feature>
<dbReference type="Proteomes" id="UP000600139">
    <property type="component" value="Unassembled WGS sequence"/>
</dbReference>
<sequence length="1153" mass="123960">MSRRALFAGLLITSVASSVAAPPAWWASRGATDSNTRADQAPVTQGQLKGFTQKAVQELNARIPGGAGSELNGLVAGWVLAYQSGGYNATNRLPADYQAMNLGQLKWIAGKIHERLVFAKYETAAPAWLVQNESTDKLLANLGQLKTVFNFDLTAPSGQLPLWWQRFYFDGQTDINPAGDDDYDGLTNINEYLHQLLPLARDTDGDDLPDGWEVANGLDPLDDGSFDVDNGATGDPDGDLVENMDEFWYSGNPWSTDTDSDTLDDFTEFNVTGTSLSSADPDEDGLTDKEEVEIYFTNPWAADGDNDGLTDPEEIFIFLTDPWSEDTDADGMEDGWEATYLLNPLSASDATLDPDGDFLSNVKESLLQLDPHSKDTDMDTVEDGDEDPDSDQLTNRSEISTHLTDPLDFDTDDDTLPDGFEVLSPHLDPLVANDPDLDFEPDGMSDSYEAVYGFDPDVDDSAGDPDGDGLTTAQEIVFGSDPTEADIDHDGLTDLEEKNNLPTATDPWKWDTDGDQLPDKWELDHGFDPTSGDDAYSDDDSDGLLLFQEYEKGTDPDLADTDGDGVTDGDEVAADTDPTDGDWGGVPPASPGNIQITLNPDGTTTFTWNDVSNNESGFRLRVKLPDGSWVVIADVAAGVTTFTTPGPQPLATTGSTAEVEAYNPFGSGFTPNGAPGPGGQPAGSGAPAVQPAVPETYQVAFDIRSEGKQVKNSCAVCHVLKVQVSGKLYGSGEQITLNKKQSYEITVIDKPNTDVPASPTPPHADTAKFTIWPQAVGNQSIAVSPVGSKEPDLFIATEGDILHYIIGNHEKLLVQDKAWPKNKAEEPMKKKAVITSPVFKLRDNADIHSGWDNTEVPYWTSVGVGKTKSIVRLRFPGAATGDLGSKFELVPHPDDTGKLGITNAAITQENTDFKVNGIAATGEDGTRIVLRAKAAPNPIAITLKAHVFDAVALSTGVFHIRDARNAHTAFASKRHAALYVGEMNKAFQDQCNITFNLTSQGDINMQYGDAPSPGPGENPPELPAIFNTNGAFPWDTARPAVYAEVSDATGVKVPIFIVENLAVASSPDMVGIVGGDRKEVYLKSSVEAIGAAHETGHLLFLSTRAEGQGNSHDLGPAPAELSGEPLMRPSETGLTSWMRRKDWYKANEKAKVR</sequence>
<name>A0A934R4E5_9BACT</name>
<evidence type="ECO:0000256" key="2">
    <source>
        <dbReference type="SAM" id="SignalP"/>
    </source>
</evidence>
<dbReference type="PANTHER" id="PTHR37467">
    <property type="entry name" value="EXPORTED CALCIUM-BINDING GLYCOPROTEIN-RELATED"/>
    <property type="match status" value="1"/>
</dbReference>
<evidence type="ECO:0000256" key="1">
    <source>
        <dbReference type="SAM" id="MobiDB-lite"/>
    </source>
</evidence>
<feature type="region of interest" description="Disordered" evidence="1">
    <location>
        <begin position="481"/>
        <end position="540"/>
    </location>
</feature>
<dbReference type="PANTHER" id="PTHR37467:SF1">
    <property type="entry name" value="EXPORTED CALCIUM-BINDING GLYCOPROTEIN"/>
    <property type="match status" value="1"/>
</dbReference>
<feature type="region of interest" description="Disordered" evidence="1">
    <location>
        <begin position="1106"/>
        <end position="1131"/>
    </location>
</feature>
<feature type="compositionally biased region" description="Basic and acidic residues" evidence="1">
    <location>
        <begin position="486"/>
        <end position="499"/>
    </location>
</feature>
<proteinExistence type="predicted"/>
<feature type="signal peptide" evidence="2">
    <location>
        <begin position="1"/>
        <end position="20"/>
    </location>
</feature>
<reference evidence="3" key="1">
    <citation type="submission" date="2021-01" db="EMBL/GenBank/DDBJ databases">
        <title>Modified the classification status of verrucomicrobia.</title>
        <authorList>
            <person name="Feng X."/>
        </authorList>
    </citation>
    <scope>NUCLEOTIDE SEQUENCE</scope>
    <source>
        <strain evidence="3">JCM 18052</strain>
    </source>
</reference>
<feature type="chain" id="PRO_5038079421" evidence="2">
    <location>
        <begin position="21"/>
        <end position="1153"/>
    </location>
</feature>
<comment type="caution">
    <text evidence="3">The sequence shown here is derived from an EMBL/GenBank/DDBJ whole genome shotgun (WGS) entry which is preliminary data.</text>
</comment>
<feature type="region of interest" description="Disordered" evidence="1">
    <location>
        <begin position="553"/>
        <end position="586"/>
    </location>
</feature>
<keyword evidence="4" id="KW-1185">Reference proteome</keyword>
<dbReference type="InterPro" id="IPR028974">
    <property type="entry name" value="TSP_type-3_rpt"/>
</dbReference>
<dbReference type="GO" id="GO:0005509">
    <property type="term" value="F:calcium ion binding"/>
    <property type="evidence" value="ECO:0007669"/>
    <property type="project" value="InterPro"/>
</dbReference>
<keyword evidence="2" id="KW-0732">Signal</keyword>
<organism evidence="3 4">
    <name type="scientific">Luteolibacter yonseiensis</name>
    <dbReference type="NCBI Taxonomy" id="1144680"/>
    <lineage>
        <taxon>Bacteria</taxon>
        <taxon>Pseudomonadati</taxon>
        <taxon>Verrucomicrobiota</taxon>
        <taxon>Verrucomicrobiia</taxon>
        <taxon>Verrucomicrobiales</taxon>
        <taxon>Verrucomicrobiaceae</taxon>
        <taxon>Luteolibacter</taxon>
    </lineage>
</organism>
<feature type="region of interest" description="Disordered" evidence="1">
    <location>
        <begin position="366"/>
        <end position="416"/>
    </location>
</feature>
<evidence type="ECO:0000313" key="4">
    <source>
        <dbReference type="Proteomes" id="UP000600139"/>
    </source>
</evidence>
<feature type="compositionally biased region" description="Acidic residues" evidence="1">
    <location>
        <begin position="378"/>
        <end position="390"/>
    </location>
</feature>
<feature type="compositionally biased region" description="Acidic residues" evidence="1">
    <location>
        <begin position="557"/>
        <end position="580"/>
    </location>
</feature>
<evidence type="ECO:0000313" key="3">
    <source>
        <dbReference type="EMBL" id="MBK1815833.1"/>
    </source>
</evidence>